<dbReference type="OrthoDB" id="9803101at2"/>
<organism evidence="1 2">
    <name type="scientific">Salipiger aestuarii</name>
    <dbReference type="NCBI Taxonomy" id="568098"/>
    <lineage>
        <taxon>Bacteria</taxon>
        <taxon>Pseudomonadati</taxon>
        <taxon>Pseudomonadota</taxon>
        <taxon>Alphaproteobacteria</taxon>
        <taxon>Rhodobacterales</taxon>
        <taxon>Roseobacteraceae</taxon>
        <taxon>Salipiger</taxon>
    </lineage>
</organism>
<protein>
    <submittedName>
        <fullName evidence="1">Endoribonuclease L-PSP</fullName>
    </submittedName>
</protein>
<reference evidence="1 2" key="1">
    <citation type="submission" date="2018-06" db="EMBL/GenBank/DDBJ databases">
        <title>Genomic Encyclopedia of Archaeal and Bacterial Type Strains, Phase II (KMG-II): from individual species to whole genera.</title>
        <authorList>
            <person name="Goeker M."/>
        </authorList>
    </citation>
    <scope>NUCLEOTIDE SEQUENCE [LARGE SCALE GENOMIC DNA]</scope>
    <source>
        <strain evidence="1 2">DSM 22011</strain>
    </source>
</reference>
<dbReference type="SUPFAM" id="SSF55298">
    <property type="entry name" value="YjgF-like"/>
    <property type="match status" value="1"/>
</dbReference>
<dbReference type="InterPro" id="IPR035959">
    <property type="entry name" value="RutC-like_sf"/>
</dbReference>
<dbReference type="InterPro" id="IPR006175">
    <property type="entry name" value="YjgF/YER057c/UK114"/>
</dbReference>
<dbReference type="AlphaFoldDB" id="A0A327YD90"/>
<keyword evidence="2" id="KW-1185">Reference proteome</keyword>
<name>A0A327YD90_9RHOB</name>
<dbReference type="PANTHER" id="PTHR47328:SF1">
    <property type="entry name" value="RUTC FAMILY PROTEIN YOAB"/>
    <property type="match status" value="1"/>
</dbReference>
<dbReference type="Pfam" id="PF01042">
    <property type="entry name" value="Ribonuc_L-PSP"/>
    <property type="match status" value="1"/>
</dbReference>
<dbReference type="InterPro" id="IPR035709">
    <property type="entry name" value="YoaB-like"/>
</dbReference>
<dbReference type="PANTHER" id="PTHR47328">
    <property type="match status" value="1"/>
</dbReference>
<dbReference type="Proteomes" id="UP000249165">
    <property type="component" value="Unassembled WGS sequence"/>
</dbReference>
<proteinExistence type="predicted"/>
<dbReference type="EMBL" id="QLMG01000010">
    <property type="protein sequence ID" value="RAK19030.1"/>
    <property type="molecule type" value="Genomic_DNA"/>
</dbReference>
<dbReference type="RefSeq" id="WP_009502728.1">
    <property type="nucleotide sequence ID" value="NZ_LIGL01000009.1"/>
</dbReference>
<dbReference type="Gene3D" id="3.30.1330.40">
    <property type="entry name" value="RutC-like"/>
    <property type="match status" value="1"/>
</dbReference>
<sequence>MPGIPRVHGRRAGRNSVTGYNGTGRAVATIRMKTDDINDQTIASLSRIDENLAGMGRDRTGILNATIYIADIAMRGEMDGAWTAWIGGDPAHWPQPAWLQSGLARHLIEITVIAAV</sequence>
<gene>
    <name evidence="1" type="ORF">ATI53_101072</name>
</gene>
<comment type="caution">
    <text evidence="1">The sequence shown here is derived from an EMBL/GenBank/DDBJ whole genome shotgun (WGS) entry which is preliminary data.</text>
</comment>
<accession>A0A327YD90</accession>
<evidence type="ECO:0000313" key="2">
    <source>
        <dbReference type="Proteomes" id="UP000249165"/>
    </source>
</evidence>
<evidence type="ECO:0000313" key="1">
    <source>
        <dbReference type="EMBL" id="RAK19030.1"/>
    </source>
</evidence>